<dbReference type="CDD" id="cd00009">
    <property type="entry name" value="AAA"/>
    <property type="match status" value="1"/>
</dbReference>
<dbReference type="RefSeq" id="WP_013705972.1">
    <property type="nucleotide sequence ID" value="NC_015388.1"/>
</dbReference>
<keyword evidence="7" id="KW-0805">Transcription regulation</keyword>
<dbReference type="SMART" id="SM00448">
    <property type="entry name" value="REC"/>
    <property type="match status" value="1"/>
</dbReference>
<keyword evidence="15" id="KW-1185">Reference proteome</keyword>
<evidence type="ECO:0000256" key="6">
    <source>
        <dbReference type="ARBA" id="ARBA00023012"/>
    </source>
</evidence>
<dbReference type="SMART" id="SM00382">
    <property type="entry name" value="AAA"/>
    <property type="match status" value="1"/>
</dbReference>
<dbReference type="PROSITE" id="PS50045">
    <property type="entry name" value="SIGMA54_INTERACT_4"/>
    <property type="match status" value="1"/>
</dbReference>
<gene>
    <name evidence="14" type="ordered locus">Desac_0992</name>
</gene>
<evidence type="ECO:0000256" key="2">
    <source>
        <dbReference type="ARBA" id="ARBA00022490"/>
    </source>
</evidence>
<accession>F2NC64</accession>
<dbReference type="Gene3D" id="1.10.10.60">
    <property type="entry name" value="Homeodomain-like"/>
    <property type="match status" value="1"/>
</dbReference>
<comment type="subcellular location">
    <subcellularLocation>
        <location evidence="1">Cytoplasm</location>
    </subcellularLocation>
</comment>
<evidence type="ECO:0000256" key="3">
    <source>
        <dbReference type="ARBA" id="ARBA00022553"/>
    </source>
</evidence>
<dbReference type="KEGG" id="dao:Desac_0992"/>
<dbReference type="EMBL" id="CP002629">
    <property type="protein sequence ID" value="AEB08859.1"/>
    <property type="molecule type" value="Genomic_DNA"/>
</dbReference>
<dbReference type="GO" id="GO:0043565">
    <property type="term" value="F:sequence-specific DNA binding"/>
    <property type="evidence" value="ECO:0007669"/>
    <property type="project" value="InterPro"/>
</dbReference>
<dbReference type="GO" id="GO:0005524">
    <property type="term" value="F:ATP binding"/>
    <property type="evidence" value="ECO:0007669"/>
    <property type="project" value="UniProtKB-KW"/>
</dbReference>
<dbReference type="Gene3D" id="3.40.50.300">
    <property type="entry name" value="P-loop containing nucleotide triphosphate hydrolases"/>
    <property type="match status" value="1"/>
</dbReference>
<organism evidence="14 15">
    <name type="scientific">Desulfobacca acetoxidans (strain ATCC 700848 / DSM 11109 / ASRB2)</name>
    <dbReference type="NCBI Taxonomy" id="880072"/>
    <lineage>
        <taxon>Bacteria</taxon>
        <taxon>Pseudomonadati</taxon>
        <taxon>Thermodesulfobacteriota</taxon>
        <taxon>Desulfobaccia</taxon>
        <taxon>Desulfobaccales</taxon>
        <taxon>Desulfobaccaceae</taxon>
        <taxon>Desulfobacca</taxon>
    </lineage>
</organism>
<dbReference type="PROSITE" id="PS50110">
    <property type="entry name" value="RESPONSE_REGULATORY"/>
    <property type="match status" value="1"/>
</dbReference>
<dbReference type="Gene3D" id="3.40.50.2300">
    <property type="match status" value="1"/>
</dbReference>
<dbReference type="PRINTS" id="PR01590">
    <property type="entry name" value="HTHFIS"/>
</dbReference>
<evidence type="ECO:0000256" key="9">
    <source>
        <dbReference type="ARBA" id="ARBA00023159"/>
    </source>
</evidence>
<evidence type="ECO:0000313" key="14">
    <source>
        <dbReference type="EMBL" id="AEB08859.1"/>
    </source>
</evidence>
<dbReference type="FunFam" id="3.40.50.2300:FF:000018">
    <property type="entry name" value="DNA-binding transcriptional regulator NtrC"/>
    <property type="match status" value="1"/>
</dbReference>
<dbReference type="InterPro" id="IPR002078">
    <property type="entry name" value="Sigma_54_int"/>
</dbReference>
<dbReference type="PANTHER" id="PTHR32071">
    <property type="entry name" value="TRANSCRIPTIONAL REGULATORY PROTEIN"/>
    <property type="match status" value="1"/>
</dbReference>
<keyword evidence="10" id="KW-0804">Transcription</keyword>
<keyword evidence="4" id="KW-0547">Nucleotide-binding</keyword>
<keyword evidence="2" id="KW-0963">Cytoplasm</keyword>
<evidence type="ECO:0000259" key="12">
    <source>
        <dbReference type="PROSITE" id="PS50045"/>
    </source>
</evidence>
<keyword evidence="5" id="KW-0067">ATP-binding</keyword>
<dbReference type="Gene3D" id="1.10.8.60">
    <property type="match status" value="1"/>
</dbReference>
<reference evidence="15" key="2">
    <citation type="submission" date="2011-03" db="EMBL/GenBank/DDBJ databases">
        <title>The complete genome of Desulfobacca acetoxidans DSM 11109.</title>
        <authorList>
            <consortium name="US DOE Joint Genome Institute (JGI-PGF)"/>
            <person name="Lucas S."/>
            <person name="Copeland A."/>
            <person name="Lapidus A."/>
            <person name="Bruce D."/>
            <person name="Goodwin L."/>
            <person name="Pitluck S."/>
            <person name="Peters L."/>
            <person name="Kyrpides N."/>
            <person name="Mavromatis K."/>
            <person name="Ivanova N."/>
            <person name="Ovchinnikova G."/>
            <person name="Teshima H."/>
            <person name="Detter J.C."/>
            <person name="Han C."/>
            <person name="Land M."/>
            <person name="Hauser L."/>
            <person name="Markowitz V."/>
            <person name="Cheng J.-F."/>
            <person name="Hugenholtz P."/>
            <person name="Woyke T."/>
            <person name="Wu D."/>
            <person name="Spring S."/>
            <person name="Schueler E."/>
            <person name="Brambilla E."/>
            <person name="Klenk H.-P."/>
            <person name="Eisen J.A."/>
        </authorList>
    </citation>
    <scope>NUCLEOTIDE SEQUENCE [LARGE SCALE GENOMIC DNA]</scope>
    <source>
        <strain evidence="15">ATCC 700848 / DSM 11109 / ASRB2</strain>
    </source>
</reference>
<dbReference type="SUPFAM" id="SSF52172">
    <property type="entry name" value="CheY-like"/>
    <property type="match status" value="1"/>
</dbReference>
<dbReference type="InterPro" id="IPR025662">
    <property type="entry name" value="Sigma_54_int_dom_ATP-bd_1"/>
</dbReference>
<dbReference type="InterPro" id="IPR002197">
    <property type="entry name" value="HTH_Fis"/>
</dbReference>
<feature type="domain" description="Sigma-54 factor interaction" evidence="12">
    <location>
        <begin position="147"/>
        <end position="376"/>
    </location>
</feature>
<dbReference type="InterPro" id="IPR003593">
    <property type="entry name" value="AAA+_ATPase"/>
</dbReference>
<dbReference type="Pfam" id="PF25601">
    <property type="entry name" value="AAA_lid_14"/>
    <property type="match status" value="1"/>
</dbReference>
<dbReference type="InterPro" id="IPR058031">
    <property type="entry name" value="AAA_lid_NorR"/>
</dbReference>
<evidence type="ECO:0000256" key="4">
    <source>
        <dbReference type="ARBA" id="ARBA00022741"/>
    </source>
</evidence>
<evidence type="ECO:0000256" key="1">
    <source>
        <dbReference type="ARBA" id="ARBA00004496"/>
    </source>
</evidence>
<dbReference type="Pfam" id="PF02954">
    <property type="entry name" value="HTH_8"/>
    <property type="match status" value="1"/>
</dbReference>
<evidence type="ECO:0000313" key="15">
    <source>
        <dbReference type="Proteomes" id="UP000000483"/>
    </source>
</evidence>
<dbReference type="InterPro" id="IPR025944">
    <property type="entry name" value="Sigma_54_int_dom_CS"/>
</dbReference>
<dbReference type="PROSITE" id="PS00688">
    <property type="entry name" value="SIGMA54_INTERACT_3"/>
    <property type="match status" value="1"/>
</dbReference>
<dbReference type="eggNOG" id="COG2204">
    <property type="taxonomic scope" value="Bacteria"/>
</dbReference>
<dbReference type="Pfam" id="PF00158">
    <property type="entry name" value="Sigma54_activat"/>
    <property type="match status" value="1"/>
</dbReference>
<dbReference type="InterPro" id="IPR027417">
    <property type="entry name" value="P-loop_NTPase"/>
</dbReference>
<evidence type="ECO:0000256" key="10">
    <source>
        <dbReference type="ARBA" id="ARBA00023163"/>
    </source>
</evidence>
<dbReference type="GO" id="GO:0006355">
    <property type="term" value="P:regulation of DNA-templated transcription"/>
    <property type="evidence" value="ECO:0007669"/>
    <property type="project" value="InterPro"/>
</dbReference>
<keyword evidence="8" id="KW-0238">DNA-binding</keyword>
<evidence type="ECO:0000259" key="13">
    <source>
        <dbReference type="PROSITE" id="PS50110"/>
    </source>
</evidence>
<dbReference type="InterPro" id="IPR009057">
    <property type="entry name" value="Homeodomain-like_sf"/>
</dbReference>
<dbReference type="SUPFAM" id="SSF46689">
    <property type="entry name" value="Homeodomain-like"/>
    <property type="match status" value="1"/>
</dbReference>
<evidence type="ECO:0000256" key="5">
    <source>
        <dbReference type="ARBA" id="ARBA00022840"/>
    </source>
</evidence>
<evidence type="ECO:0000256" key="8">
    <source>
        <dbReference type="ARBA" id="ARBA00023125"/>
    </source>
</evidence>
<dbReference type="InterPro" id="IPR001789">
    <property type="entry name" value="Sig_transdc_resp-reg_receiver"/>
</dbReference>
<evidence type="ECO:0000256" key="11">
    <source>
        <dbReference type="PROSITE-ProRule" id="PRU00169"/>
    </source>
</evidence>
<dbReference type="FunFam" id="1.10.8.60:FF:000014">
    <property type="entry name" value="DNA-binding transcriptional regulator NtrC"/>
    <property type="match status" value="1"/>
</dbReference>
<dbReference type="GO" id="GO:0000160">
    <property type="term" value="P:phosphorelay signal transduction system"/>
    <property type="evidence" value="ECO:0007669"/>
    <property type="project" value="UniProtKB-KW"/>
</dbReference>
<dbReference type="PROSITE" id="PS00675">
    <property type="entry name" value="SIGMA54_INTERACT_1"/>
    <property type="match status" value="1"/>
</dbReference>
<sequence length="449" mass="50522">MLPQKKISILVVDDELSIRESLSGWLQQDGYEVATAADGIAAWAMIQENRYDIMLIDVKMPRMDGLSLLKKLRENDHTEAVVMMTAYGSIRDAVESMRLGAYDYLLKPFELEELSLTIEKLAGIQTLAMESMILRDRKPKVNHLDNLVGQSPPMQRLFDTIRDVAQSDATVLITGETGVGKELVARAIHVHSPRCYGAFIAINCGAFTEHLLESELFGHERGAFTDAKFAKKGRLELANAGTLFLDEVGDLSMKMQIDLLRVLETHEFTRVGGTEPLHSDFRVIAATHRDLQEAIREKAFRQDLFYRLNVVHLHVPPLRERREDIPLLAQYFLRRYATETNKKIDAIHPAAMEALLHYSWPGNVRELENAVERAVVVGKSRQIKLSDLPFTTPTGESLETGGLSLLEMERQHIARILALHSGNISSAAKVLGINRTTLYQKIKKYGLTP</sequence>
<keyword evidence="6" id="KW-0902">Two-component regulatory system</keyword>
<keyword evidence="3 11" id="KW-0597">Phosphoprotein</keyword>
<feature type="domain" description="Response regulatory" evidence="13">
    <location>
        <begin position="8"/>
        <end position="122"/>
    </location>
</feature>
<proteinExistence type="predicted"/>
<dbReference type="GO" id="GO:0005737">
    <property type="term" value="C:cytoplasm"/>
    <property type="evidence" value="ECO:0007669"/>
    <property type="project" value="UniProtKB-SubCell"/>
</dbReference>
<feature type="modified residue" description="4-aspartylphosphate" evidence="11">
    <location>
        <position position="57"/>
    </location>
</feature>
<name>F2NC64_DESAR</name>
<dbReference type="InterPro" id="IPR011006">
    <property type="entry name" value="CheY-like_superfamily"/>
</dbReference>
<dbReference type="AlphaFoldDB" id="F2NC64"/>
<protein>
    <submittedName>
        <fullName evidence="14">Two component, sigma54 specific, transcriptional regulator, Fis family</fullName>
    </submittedName>
</protein>
<reference evidence="14 15" key="1">
    <citation type="journal article" date="2011" name="Stand. Genomic Sci.">
        <title>Complete genome sequence of the acetate-degrading sulfate reducer Desulfobacca acetoxidans type strain (ASRB2).</title>
        <authorList>
            <person name="Goker M."/>
            <person name="Teshima H."/>
            <person name="Lapidus A."/>
            <person name="Nolan M."/>
            <person name="Lucas S."/>
            <person name="Hammon N."/>
            <person name="Deshpande S."/>
            <person name="Cheng J.F."/>
            <person name="Tapia R."/>
            <person name="Han C."/>
            <person name="Goodwin L."/>
            <person name="Pitluck S."/>
            <person name="Huntemann M."/>
            <person name="Liolios K."/>
            <person name="Ivanova N."/>
            <person name="Pagani I."/>
            <person name="Mavromatis K."/>
            <person name="Ovchinikova G."/>
            <person name="Pati A."/>
            <person name="Chen A."/>
            <person name="Palaniappan K."/>
            <person name="Land M."/>
            <person name="Hauser L."/>
            <person name="Brambilla E.M."/>
            <person name="Rohde M."/>
            <person name="Spring S."/>
            <person name="Detter J.C."/>
            <person name="Woyke T."/>
            <person name="Bristow J."/>
            <person name="Eisen J.A."/>
            <person name="Markowitz V."/>
            <person name="Hugenholtz P."/>
            <person name="Kyrpides N.C."/>
            <person name="Klenk H.P."/>
        </authorList>
    </citation>
    <scope>NUCLEOTIDE SEQUENCE [LARGE SCALE GENOMIC DNA]</scope>
    <source>
        <strain evidence="15">ATCC 700848 / DSM 11109 / ASRB2</strain>
    </source>
</reference>
<dbReference type="Pfam" id="PF00072">
    <property type="entry name" value="Response_reg"/>
    <property type="match status" value="1"/>
</dbReference>
<dbReference type="FunFam" id="3.40.50.300:FF:000006">
    <property type="entry name" value="DNA-binding transcriptional regulator NtrC"/>
    <property type="match status" value="1"/>
</dbReference>
<dbReference type="SUPFAM" id="SSF52540">
    <property type="entry name" value="P-loop containing nucleoside triphosphate hydrolases"/>
    <property type="match status" value="1"/>
</dbReference>
<keyword evidence="9" id="KW-0010">Activator</keyword>
<dbReference type="Proteomes" id="UP000000483">
    <property type="component" value="Chromosome"/>
</dbReference>
<dbReference type="STRING" id="880072.Desac_0992"/>
<evidence type="ECO:0000256" key="7">
    <source>
        <dbReference type="ARBA" id="ARBA00023015"/>
    </source>
</evidence>
<dbReference type="HOGENOM" id="CLU_000445_0_6_7"/>